<comment type="caution">
    <text evidence="2">The sequence shown here is derived from an EMBL/GenBank/DDBJ whole genome shotgun (WGS) entry which is preliminary data.</text>
</comment>
<organism evidence="2 3">
    <name type="scientific">Stylosanthes scabra</name>
    <dbReference type="NCBI Taxonomy" id="79078"/>
    <lineage>
        <taxon>Eukaryota</taxon>
        <taxon>Viridiplantae</taxon>
        <taxon>Streptophyta</taxon>
        <taxon>Embryophyta</taxon>
        <taxon>Tracheophyta</taxon>
        <taxon>Spermatophyta</taxon>
        <taxon>Magnoliopsida</taxon>
        <taxon>eudicotyledons</taxon>
        <taxon>Gunneridae</taxon>
        <taxon>Pentapetalae</taxon>
        <taxon>rosids</taxon>
        <taxon>fabids</taxon>
        <taxon>Fabales</taxon>
        <taxon>Fabaceae</taxon>
        <taxon>Papilionoideae</taxon>
        <taxon>50 kb inversion clade</taxon>
        <taxon>dalbergioids sensu lato</taxon>
        <taxon>Dalbergieae</taxon>
        <taxon>Pterocarpus clade</taxon>
        <taxon>Stylosanthes</taxon>
    </lineage>
</organism>
<feature type="region of interest" description="Disordered" evidence="1">
    <location>
        <begin position="87"/>
        <end position="110"/>
    </location>
</feature>
<sequence length="255" mass="28216">MDKGKQALEASNDAYGPWMLVQKDNTWKERRKIGEDKQQVNARDEGGRNVVTKGNTSRFAVLHEKDTKILETTNNEALVVIVSNDKRGNTLNFPQTPPPPTTQKPTTSYNNPVCPKPQNPQLTNLVSSSCPTLAPPRPSKIVANPNIIPSQPSKTIADPIDNNMIVDTLNPNPNHNPTHHQENWAETIMPSTEATMEVSETPPLETGMVFEPPDPKPPDDDELINENLSNGKQMACDEDWVIAETPLQGEDNQCN</sequence>
<reference evidence="2 3" key="1">
    <citation type="journal article" date="2023" name="Plants (Basel)">
        <title>Bridging the Gap: Combining Genomics and Transcriptomics Approaches to Understand Stylosanthes scabra, an Orphan Legume from the Brazilian Caatinga.</title>
        <authorList>
            <person name="Ferreira-Neto J.R.C."/>
            <person name="da Silva M.D."/>
            <person name="Binneck E."/>
            <person name="de Melo N.F."/>
            <person name="da Silva R.H."/>
            <person name="de Melo A.L.T.M."/>
            <person name="Pandolfi V."/>
            <person name="Bustamante F.O."/>
            <person name="Brasileiro-Vidal A.C."/>
            <person name="Benko-Iseppon A.M."/>
        </authorList>
    </citation>
    <scope>NUCLEOTIDE SEQUENCE [LARGE SCALE GENOMIC DNA]</scope>
    <source>
        <tissue evidence="2">Leaves</tissue>
    </source>
</reference>
<accession>A0ABU6W5Q5</accession>
<dbReference type="Proteomes" id="UP001341840">
    <property type="component" value="Unassembled WGS sequence"/>
</dbReference>
<proteinExistence type="predicted"/>
<evidence type="ECO:0000313" key="3">
    <source>
        <dbReference type="Proteomes" id="UP001341840"/>
    </source>
</evidence>
<name>A0ABU6W5Q5_9FABA</name>
<dbReference type="EMBL" id="JASCZI010181276">
    <property type="protein sequence ID" value="MED6180741.1"/>
    <property type="molecule type" value="Genomic_DNA"/>
</dbReference>
<keyword evidence="3" id="KW-1185">Reference proteome</keyword>
<gene>
    <name evidence="2" type="ORF">PIB30_013119</name>
</gene>
<protein>
    <submittedName>
        <fullName evidence="2">Uncharacterized protein</fullName>
    </submittedName>
</protein>
<evidence type="ECO:0000313" key="2">
    <source>
        <dbReference type="EMBL" id="MED6180741.1"/>
    </source>
</evidence>
<evidence type="ECO:0000256" key="1">
    <source>
        <dbReference type="SAM" id="MobiDB-lite"/>
    </source>
</evidence>